<dbReference type="GO" id="GO:0022625">
    <property type="term" value="C:cytosolic large ribosomal subunit"/>
    <property type="evidence" value="ECO:0007669"/>
    <property type="project" value="TreeGrafter"/>
</dbReference>
<dbReference type="OrthoDB" id="1611972at2759"/>
<reference evidence="6" key="1">
    <citation type="submission" date="2016-09" db="EMBL/GenBank/DDBJ databases">
        <authorList>
            <person name="Jeantristanb JTB J.-T."/>
            <person name="Ricardo R."/>
        </authorList>
    </citation>
    <scope>NUCLEOTIDE SEQUENCE [LARGE SCALE GENOMIC DNA]</scope>
</reference>
<dbReference type="InterPro" id="IPR019926">
    <property type="entry name" value="Ribosomal_uL3_CS"/>
</dbReference>
<organism evidence="5 6">
    <name type="scientific">Microbotryum intermedium</name>
    <dbReference type="NCBI Taxonomy" id="269621"/>
    <lineage>
        <taxon>Eukaryota</taxon>
        <taxon>Fungi</taxon>
        <taxon>Dikarya</taxon>
        <taxon>Basidiomycota</taxon>
        <taxon>Pucciniomycotina</taxon>
        <taxon>Microbotryomycetes</taxon>
        <taxon>Microbotryales</taxon>
        <taxon>Microbotryaceae</taxon>
        <taxon>Microbotryum</taxon>
    </lineage>
</organism>
<keyword evidence="2 4" id="KW-0689">Ribosomal protein</keyword>
<keyword evidence="3 4" id="KW-0687">Ribonucleoprotein</keyword>
<dbReference type="Gene3D" id="2.40.30.10">
    <property type="entry name" value="Translation factors"/>
    <property type="match status" value="1"/>
</dbReference>
<dbReference type="GO" id="GO:0006412">
    <property type="term" value="P:translation"/>
    <property type="evidence" value="ECO:0007669"/>
    <property type="project" value="InterPro"/>
</dbReference>
<dbReference type="Pfam" id="PF00297">
    <property type="entry name" value="Ribosomal_L3"/>
    <property type="match status" value="1"/>
</dbReference>
<evidence type="ECO:0000256" key="4">
    <source>
        <dbReference type="RuleBase" id="RU003905"/>
    </source>
</evidence>
<evidence type="ECO:0000256" key="3">
    <source>
        <dbReference type="ARBA" id="ARBA00023274"/>
    </source>
</evidence>
<dbReference type="STRING" id="269621.A0A238FLT0"/>
<sequence>MSDFRSFSVVDMSHRKFEHPRHGSLGFLPRKRAARHRGKAKAFPVDDKFKPVHLTAFLGYKAGMTHIVRELERPGSKMHRKEVVEAVTVIDTPPMVIVGVVGYVETPRGLRSLTTVWAEHLSDELKRRFYKNWYRSKKKAFTKYAKKHAESGPKSSIARELERISKYCSVVRVLAHTQIRKTSLQQKKAHLMEIQVNGGSIADKVEFAKSHFEKTVDVSSVFEQNENIDIIGVTHGHGFEGLTHRWGTKKLPRKTHKGLRKVACIGAWHPSKVMYSVARAGQNGYHHRTERSKKIYRIGAAGDANSGTTEFDITEKSINPLGGFVRYGIVKNDFIVVKGSTVGVKKRVLTLRKSLITHTSRKATEQITLKFIDTSSKFGHGRFQTAAEKRAFEGVKKIKA</sequence>
<dbReference type="SUPFAM" id="SSF50447">
    <property type="entry name" value="Translation proteins"/>
    <property type="match status" value="1"/>
</dbReference>
<dbReference type="InterPro" id="IPR044892">
    <property type="entry name" value="Ribosomal_L3_dom_3_arc_sf"/>
</dbReference>
<dbReference type="InterPro" id="IPR000597">
    <property type="entry name" value="Ribosomal_uL3"/>
</dbReference>
<dbReference type="Gene3D" id="4.10.960.10">
    <property type="entry name" value="Ribosomal protein L3, domain 3"/>
    <property type="match status" value="1"/>
</dbReference>
<gene>
    <name evidence="5" type="ORF">BQ2448_7759</name>
</gene>
<dbReference type="Gene3D" id="3.30.1430.10">
    <property type="match status" value="1"/>
</dbReference>
<evidence type="ECO:0000313" key="6">
    <source>
        <dbReference type="Proteomes" id="UP000198372"/>
    </source>
</evidence>
<evidence type="ECO:0000256" key="1">
    <source>
        <dbReference type="ARBA" id="ARBA00006540"/>
    </source>
</evidence>
<dbReference type="Proteomes" id="UP000198372">
    <property type="component" value="Unassembled WGS sequence"/>
</dbReference>
<dbReference type="FunFam" id="2.40.30.10:FF:000351">
    <property type="entry name" value="Ribosomal protein L3"/>
    <property type="match status" value="1"/>
</dbReference>
<dbReference type="FunFam" id="3.30.1430.10:FF:000001">
    <property type="entry name" value="60S ribosomal protein L3"/>
    <property type="match status" value="1"/>
</dbReference>
<evidence type="ECO:0000313" key="5">
    <source>
        <dbReference type="EMBL" id="SCV74730.1"/>
    </source>
</evidence>
<dbReference type="InterPro" id="IPR009000">
    <property type="entry name" value="Transl_B-barrel_sf"/>
</dbReference>
<dbReference type="AlphaFoldDB" id="A0A238FLT0"/>
<dbReference type="PANTHER" id="PTHR11363">
    <property type="entry name" value="60S RIBOSOMAL PROTEIN L3-RELATED"/>
    <property type="match status" value="1"/>
</dbReference>
<dbReference type="InterPro" id="IPR045077">
    <property type="entry name" value="L3_arc_euk"/>
</dbReference>
<dbReference type="EMBL" id="FMSP01000023">
    <property type="protein sequence ID" value="SCV74730.1"/>
    <property type="molecule type" value="Genomic_DNA"/>
</dbReference>
<proteinExistence type="inferred from homology"/>
<comment type="similarity">
    <text evidence="1 4">Belongs to the universal ribosomal protein uL3 family.</text>
</comment>
<dbReference type="PROSITE" id="PS00474">
    <property type="entry name" value="RIBOSOMAL_L3"/>
    <property type="match status" value="1"/>
</dbReference>
<accession>A0A238FLT0</accession>
<protein>
    <submittedName>
        <fullName evidence="5">BQ2448_7759 protein</fullName>
    </submittedName>
</protein>
<evidence type="ECO:0000256" key="2">
    <source>
        <dbReference type="ARBA" id="ARBA00022980"/>
    </source>
</evidence>
<dbReference type="FunFam" id="2.40.30.10:FF:000079">
    <property type="entry name" value="60S ribosomal protein L3"/>
    <property type="match status" value="1"/>
</dbReference>
<dbReference type="PANTHER" id="PTHR11363:SF5">
    <property type="entry name" value="LARGE RIBOSOMAL SUBUNIT PROTEIN UL3"/>
    <property type="match status" value="1"/>
</dbReference>
<dbReference type="GO" id="GO:0003723">
    <property type="term" value="F:RNA binding"/>
    <property type="evidence" value="ECO:0007669"/>
    <property type="project" value="TreeGrafter"/>
</dbReference>
<keyword evidence="6" id="KW-1185">Reference proteome</keyword>
<dbReference type="FunFam" id="4.10.960.10:FF:000002">
    <property type="entry name" value="60S ribosomal protein L3"/>
    <property type="match status" value="1"/>
</dbReference>
<name>A0A238FLT0_9BASI</name>
<dbReference type="GO" id="GO:0003735">
    <property type="term" value="F:structural constituent of ribosome"/>
    <property type="evidence" value="ECO:0007669"/>
    <property type="project" value="InterPro"/>
</dbReference>